<evidence type="ECO:0000256" key="5">
    <source>
        <dbReference type="ARBA" id="ARBA00023163"/>
    </source>
</evidence>
<dbReference type="Gene3D" id="6.10.250.690">
    <property type="match status" value="1"/>
</dbReference>
<evidence type="ECO:0000259" key="7">
    <source>
        <dbReference type="PROSITE" id="PS51755"/>
    </source>
</evidence>
<dbReference type="GO" id="GO:0000156">
    <property type="term" value="F:phosphorelay response regulator activity"/>
    <property type="evidence" value="ECO:0007669"/>
    <property type="project" value="TreeGrafter"/>
</dbReference>
<dbReference type="InterPro" id="IPR001789">
    <property type="entry name" value="Sig_transdc_resp-reg_receiver"/>
</dbReference>
<feature type="domain" description="OmpR/PhoB-type" evidence="7">
    <location>
        <begin position="124"/>
        <end position="222"/>
    </location>
</feature>
<dbReference type="PANTHER" id="PTHR48111:SF22">
    <property type="entry name" value="REGULATOR OF RPOS"/>
    <property type="match status" value="1"/>
</dbReference>
<evidence type="ECO:0000256" key="1">
    <source>
        <dbReference type="ARBA" id="ARBA00022553"/>
    </source>
</evidence>
<evidence type="ECO:0000256" key="2">
    <source>
        <dbReference type="ARBA" id="ARBA00023012"/>
    </source>
</evidence>
<dbReference type="SMART" id="SM00862">
    <property type="entry name" value="Trans_reg_C"/>
    <property type="match status" value="1"/>
</dbReference>
<dbReference type="SUPFAM" id="SSF52172">
    <property type="entry name" value="CheY-like"/>
    <property type="match status" value="1"/>
</dbReference>
<keyword evidence="5" id="KW-0804">Transcription</keyword>
<dbReference type="SMART" id="SM00448">
    <property type="entry name" value="REC"/>
    <property type="match status" value="1"/>
</dbReference>
<dbReference type="InterPro" id="IPR036388">
    <property type="entry name" value="WH-like_DNA-bd_sf"/>
</dbReference>
<dbReference type="InterPro" id="IPR016032">
    <property type="entry name" value="Sig_transdc_resp-reg_C-effctor"/>
</dbReference>
<comment type="caution">
    <text evidence="8">The sequence shown here is derived from an EMBL/GenBank/DDBJ whole genome shotgun (WGS) entry which is preliminary data.</text>
</comment>
<keyword evidence="2" id="KW-0902">Two-component regulatory system</keyword>
<dbReference type="InterPro" id="IPR001867">
    <property type="entry name" value="OmpR/PhoB-type_DNA-bd"/>
</dbReference>
<keyword evidence="4" id="KW-0238">DNA-binding</keyword>
<proteinExistence type="predicted"/>
<dbReference type="GO" id="GO:0006355">
    <property type="term" value="P:regulation of DNA-templated transcription"/>
    <property type="evidence" value="ECO:0007669"/>
    <property type="project" value="InterPro"/>
</dbReference>
<accession>A0A644XXR3</accession>
<dbReference type="Pfam" id="PF00072">
    <property type="entry name" value="Response_reg"/>
    <property type="match status" value="1"/>
</dbReference>
<sequence>MRILVVEDEKRLADALTQIMREQKYAVDAVYDGEDGYQYALAGDYDAVILDVMLPKRTGYEVVRALRREKIATPVLMLTARDELESKVNGLDCGADDYMTKPFAPEELTARIRALTRRQGEVMLEEMTFEDIVLELSSSDLRCGQKRIHLSFKEFEVMKLLMLSQNAILPKEQLIVKVWGAESDAEDNNVEAYISFLRKKLFFIGSKVTIQTVRKLGYRLGLEAEA</sequence>
<dbReference type="PROSITE" id="PS51755">
    <property type="entry name" value="OMPR_PHOB"/>
    <property type="match status" value="1"/>
</dbReference>
<dbReference type="EMBL" id="VSSQ01003497">
    <property type="protein sequence ID" value="MPM20985.1"/>
    <property type="molecule type" value="Genomic_DNA"/>
</dbReference>
<dbReference type="InterPro" id="IPR011006">
    <property type="entry name" value="CheY-like_superfamily"/>
</dbReference>
<feature type="domain" description="Response regulatory" evidence="6">
    <location>
        <begin position="2"/>
        <end position="116"/>
    </location>
</feature>
<evidence type="ECO:0000259" key="6">
    <source>
        <dbReference type="PROSITE" id="PS50110"/>
    </source>
</evidence>
<evidence type="ECO:0000313" key="8">
    <source>
        <dbReference type="EMBL" id="MPM20985.1"/>
    </source>
</evidence>
<dbReference type="GO" id="GO:0032993">
    <property type="term" value="C:protein-DNA complex"/>
    <property type="evidence" value="ECO:0007669"/>
    <property type="project" value="TreeGrafter"/>
</dbReference>
<dbReference type="Pfam" id="PF00486">
    <property type="entry name" value="Trans_reg_C"/>
    <property type="match status" value="1"/>
</dbReference>
<dbReference type="CDD" id="cd17625">
    <property type="entry name" value="REC_OmpR_DrrD-like"/>
    <property type="match status" value="1"/>
</dbReference>
<dbReference type="AlphaFoldDB" id="A0A644XXR3"/>
<keyword evidence="1" id="KW-0597">Phosphoprotein</keyword>
<evidence type="ECO:0000256" key="4">
    <source>
        <dbReference type="ARBA" id="ARBA00023125"/>
    </source>
</evidence>
<name>A0A644XXR3_9ZZZZ</name>
<dbReference type="FunFam" id="3.40.50.2300:FF:000002">
    <property type="entry name" value="DNA-binding response regulator PhoP"/>
    <property type="match status" value="1"/>
</dbReference>
<evidence type="ECO:0000256" key="3">
    <source>
        <dbReference type="ARBA" id="ARBA00023015"/>
    </source>
</evidence>
<dbReference type="Gene3D" id="1.10.10.10">
    <property type="entry name" value="Winged helix-like DNA-binding domain superfamily/Winged helix DNA-binding domain"/>
    <property type="match status" value="1"/>
</dbReference>
<protein>
    <submittedName>
        <fullName evidence="8">Transcriptional regulatory protein CusR</fullName>
    </submittedName>
</protein>
<gene>
    <name evidence="8" type="primary">cusR_4</name>
    <name evidence="8" type="ORF">SDC9_67424</name>
</gene>
<dbReference type="InterPro" id="IPR039420">
    <property type="entry name" value="WalR-like"/>
</dbReference>
<dbReference type="GO" id="GO:0000976">
    <property type="term" value="F:transcription cis-regulatory region binding"/>
    <property type="evidence" value="ECO:0007669"/>
    <property type="project" value="TreeGrafter"/>
</dbReference>
<dbReference type="PROSITE" id="PS50110">
    <property type="entry name" value="RESPONSE_REGULATORY"/>
    <property type="match status" value="1"/>
</dbReference>
<dbReference type="SUPFAM" id="SSF46894">
    <property type="entry name" value="C-terminal effector domain of the bipartite response regulators"/>
    <property type="match status" value="1"/>
</dbReference>
<keyword evidence="3" id="KW-0805">Transcription regulation</keyword>
<dbReference type="Gene3D" id="3.40.50.2300">
    <property type="match status" value="1"/>
</dbReference>
<dbReference type="PANTHER" id="PTHR48111">
    <property type="entry name" value="REGULATOR OF RPOS"/>
    <property type="match status" value="1"/>
</dbReference>
<dbReference type="GO" id="GO:0005829">
    <property type="term" value="C:cytosol"/>
    <property type="evidence" value="ECO:0007669"/>
    <property type="project" value="TreeGrafter"/>
</dbReference>
<reference evidence="8" key="1">
    <citation type="submission" date="2019-08" db="EMBL/GenBank/DDBJ databases">
        <authorList>
            <person name="Kucharzyk K."/>
            <person name="Murdoch R.W."/>
            <person name="Higgins S."/>
            <person name="Loffler F."/>
        </authorList>
    </citation>
    <scope>NUCLEOTIDE SEQUENCE</scope>
</reference>
<dbReference type="CDD" id="cd00383">
    <property type="entry name" value="trans_reg_C"/>
    <property type="match status" value="1"/>
</dbReference>
<organism evidence="8">
    <name type="scientific">bioreactor metagenome</name>
    <dbReference type="NCBI Taxonomy" id="1076179"/>
    <lineage>
        <taxon>unclassified sequences</taxon>
        <taxon>metagenomes</taxon>
        <taxon>ecological metagenomes</taxon>
    </lineage>
</organism>